<dbReference type="OrthoDB" id="3515453at2759"/>
<evidence type="ECO:0000256" key="1">
    <source>
        <dbReference type="SAM" id="SignalP"/>
    </source>
</evidence>
<dbReference type="InterPro" id="IPR057229">
    <property type="entry name" value="DUF7907"/>
</dbReference>
<proteinExistence type="predicted"/>
<accession>A0A423W4J0</accession>
<protein>
    <recommendedName>
        <fullName evidence="2">DUF7907 domain-containing protein</fullName>
    </recommendedName>
</protein>
<dbReference type="EMBL" id="LJZO01000014">
    <property type="protein sequence ID" value="ROV98252.1"/>
    <property type="molecule type" value="Genomic_DNA"/>
</dbReference>
<name>A0A423W4J0_CYTCH</name>
<gene>
    <name evidence="3" type="ORF">VSDG_04510</name>
</gene>
<dbReference type="STRING" id="252740.A0A423W4J0"/>
<comment type="caution">
    <text evidence="3">The sequence shown here is derived from an EMBL/GenBank/DDBJ whole genome shotgun (WGS) entry which is preliminary data.</text>
</comment>
<reference evidence="3 4" key="1">
    <citation type="submission" date="2015-09" db="EMBL/GenBank/DDBJ databases">
        <title>Host preference determinants of Valsa canker pathogens revealed by comparative genomics.</title>
        <authorList>
            <person name="Yin Z."/>
            <person name="Huang L."/>
        </authorList>
    </citation>
    <scope>NUCLEOTIDE SEQUENCE [LARGE SCALE GENOMIC DNA]</scope>
    <source>
        <strain evidence="3 4">YSFL</strain>
    </source>
</reference>
<evidence type="ECO:0000259" key="2">
    <source>
        <dbReference type="Pfam" id="PF25484"/>
    </source>
</evidence>
<feature type="signal peptide" evidence="1">
    <location>
        <begin position="1"/>
        <end position="18"/>
    </location>
</feature>
<feature type="chain" id="PRO_5019556870" description="DUF7907 domain-containing protein" evidence="1">
    <location>
        <begin position="19"/>
        <end position="203"/>
    </location>
</feature>
<dbReference type="Pfam" id="PF25484">
    <property type="entry name" value="DUF7907"/>
    <property type="match status" value="1"/>
</dbReference>
<keyword evidence="4" id="KW-1185">Reference proteome</keyword>
<dbReference type="Proteomes" id="UP000284375">
    <property type="component" value="Unassembled WGS sequence"/>
</dbReference>
<keyword evidence="1" id="KW-0732">Signal</keyword>
<evidence type="ECO:0000313" key="3">
    <source>
        <dbReference type="EMBL" id="ROV98252.1"/>
    </source>
</evidence>
<feature type="domain" description="DUF7907" evidence="2">
    <location>
        <begin position="24"/>
        <end position="201"/>
    </location>
</feature>
<evidence type="ECO:0000313" key="4">
    <source>
        <dbReference type="Proteomes" id="UP000284375"/>
    </source>
</evidence>
<organism evidence="3 4">
    <name type="scientific">Cytospora chrysosperma</name>
    <name type="common">Cytospora canker fungus</name>
    <name type="synonym">Sphaeria chrysosperma</name>
    <dbReference type="NCBI Taxonomy" id="252740"/>
    <lineage>
        <taxon>Eukaryota</taxon>
        <taxon>Fungi</taxon>
        <taxon>Dikarya</taxon>
        <taxon>Ascomycota</taxon>
        <taxon>Pezizomycotina</taxon>
        <taxon>Sordariomycetes</taxon>
        <taxon>Sordariomycetidae</taxon>
        <taxon>Diaporthales</taxon>
        <taxon>Cytosporaceae</taxon>
        <taxon>Cytospora</taxon>
    </lineage>
</organism>
<dbReference type="AlphaFoldDB" id="A0A423W4J0"/>
<sequence length="203" mass="21921">MKLLLSALLSLTVSLVSAQEYNTSAPFVLKLDSTVANISGQYLNSCHAGAAIEQLCLAGTKVPSDNYGTYALNVSTSSSSEGTYETGPLVWTLQTASLNVSSGLVFTHALDSSIAVPIFEPSSSSDYVGFDADDKMFIYSGYYNESTFVAGIYPTQVTPVPLYQWYACYTYSLSYYYNALVWVTSGKPDNPTCAAVNVTRVFI</sequence>